<dbReference type="AlphaFoldDB" id="A0A0S4IPA8"/>
<dbReference type="OrthoDB" id="267037at2759"/>
<sequence length="356" mass="39983">MANIVCVCFSIASWRQRRHRLLQQMIRSCCQCTRSPSLVATLFAALRSCSSGTASQMPSPNPVAAPALSDHVRNTSGVQRHAENYEKWATATGACSGDDFIEGVKQAYKGLGVTVDQLVRASKPKFANQLAPFPRIFRAVASMTRNAIFGTLVSSPILDTLPLDSEFKSRLVVAVKAEGKGRLNAFQIAHPNDYIVDAQFFWFEGFISMESCRSFNPLRIAITFFRTFCTLCIPRSAKALVMVQLLVVTPPQRFNGYFDLFYDRITEHETENERIALANVMASKSPFNAIVNAFDRIHRYEFDGPLAAYEIGLPPDTKDKILAKKKIMRLYLSKDDEWTIADVVNLEEVYDVEVRQ</sequence>
<organism evidence="1 2">
    <name type="scientific">Bodo saltans</name>
    <name type="common">Flagellated protozoan</name>
    <dbReference type="NCBI Taxonomy" id="75058"/>
    <lineage>
        <taxon>Eukaryota</taxon>
        <taxon>Discoba</taxon>
        <taxon>Euglenozoa</taxon>
        <taxon>Kinetoplastea</taxon>
        <taxon>Metakinetoplastina</taxon>
        <taxon>Eubodonida</taxon>
        <taxon>Bodonidae</taxon>
        <taxon>Bodo</taxon>
    </lineage>
</organism>
<dbReference type="EMBL" id="CYKH01000225">
    <property type="protein sequence ID" value="CUF00742.1"/>
    <property type="molecule type" value="Genomic_DNA"/>
</dbReference>
<evidence type="ECO:0000313" key="2">
    <source>
        <dbReference type="Proteomes" id="UP000051952"/>
    </source>
</evidence>
<dbReference type="VEuPathDB" id="TriTrypDB:BSAL_58145"/>
<gene>
    <name evidence="1" type="ORF">BSAL_58145</name>
</gene>
<protein>
    <submittedName>
        <fullName evidence="1">Uncharacterized protein</fullName>
    </submittedName>
</protein>
<evidence type="ECO:0000313" key="1">
    <source>
        <dbReference type="EMBL" id="CUF00742.1"/>
    </source>
</evidence>
<dbReference type="Proteomes" id="UP000051952">
    <property type="component" value="Unassembled WGS sequence"/>
</dbReference>
<accession>A0A0S4IPA8</accession>
<proteinExistence type="predicted"/>
<name>A0A0S4IPA8_BODSA</name>
<keyword evidence="2" id="KW-1185">Reference proteome</keyword>
<reference evidence="2" key="1">
    <citation type="submission" date="2015-09" db="EMBL/GenBank/DDBJ databases">
        <authorList>
            <consortium name="Pathogen Informatics"/>
        </authorList>
    </citation>
    <scope>NUCLEOTIDE SEQUENCE [LARGE SCALE GENOMIC DNA]</scope>
    <source>
        <strain evidence="2">Lake Konstanz</strain>
    </source>
</reference>